<reference evidence="2" key="1">
    <citation type="submission" date="2020-09" db="EMBL/GenBank/DDBJ databases">
        <title>Genome sequence of Vibrio parahaemolyticus isolates.</title>
        <authorList>
            <person name="Hammerl J.A."/>
            <person name="Strauch E."/>
        </authorList>
    </citation>
    <scope>NUCLEOTIDE SEQUENCE</scope>
    <source>
        <strain evidence="2">17-VB00146</strain>
    </source>
</reference>
<evidence type="ECO:0000313" key="4">
    <source>
        <dbReference type="Proteomes" id="UP000726777"/>
    </source>
</evidence>
<dbReference type="Proteomes" id="UP001156560">
    <property type="component" value="Plasmid pHLD"/>
</dbReference>
<dbReference type="EMBL" id="JACVHL010000030">
    <property type="protein sequence ID" value="MCC3807731.1"/>
    <property type="molecule type" value="Genomic_DNA"/>
</dbReference>
<dbReference type="AlphaFoldDB" id="A0A9Q3YJS0"/>
<protein>
    <submittedName>
        <fullName evidence="2">Uncharacterized protein</fullName>
    </submittedName>
</protein>
<sequence>MSKKGFFDKLESTESNAALKEQPKKEAAVMSTTKPKHLNAMPVAFFDAHKKGKNGGVTSLDFSQYIYEAVREKLQKDGLI</sequence>
<evidence type="ECO:0000256" key="1">
    <source>
        <dbReference type="SAM" id="MobiDB-lite"/>
    </source>
</evidence>
<feature type="region of interest" description="Disordered" evidence="1">
    <location>
        <begin position="14"/>
        <end position="33"/>
    </location>
</feature>
<organism evidence="2 4">
    <name type="scientific">Vibrio parahaemolyticus</name>
    <dbReference type="NCBI Taxonomy" id="670"/>
    <lineage>
        <taxon>Bacteria</taxon>
        <taxon>Pseudomonadati</taxon>
        <taxon>Pseudomonadota</taxon>
        <taxon>Gammaproteobacteria</taxon>
        <taxon>Vibrionales</taxon>
        <taxon>Vibrionaceae</taxon>
        <taxon>Vibrio</taxon>
    </lineage>
</organism>
<accession>A0A9Q3YJS0</accession>
<evidence type="ECO:0000313" key="2">
    <source>
        <dbReference type="EMBL" id="MCC3807731.1"/>
    </source>
</evidence>
<geneLocation type="plasmid" evidence="3 5">
    <name>pHLD</name>
</geneLocation>
<gene>
    <name evidence="2" type="ORF">IB292_22170</name>
    <name evidence="3" type="ORF">O1Q84_27955</name>
</gene>
<dbReference type="Proteomes" id="UP000726777">
    <property type="component" value="Unassembled WGS sequence"/>
</dbReference>
<reference evidence="3" key="2">
    <citation type="submission" date="2022-12" db="EMBL/GenBank/DDBJ databases">
        <title>Vibrio parahaemolyticus become highly virulent by producing novel Tc toxins.</title>
        <authorList>
            <person name="Yang F."/>
            <person name="You Y."/>
            <person name="Lai Q."/>
            <person name="Xu L."/>
            <person name="Li F."/>
        </authorList>
    </citation>
    <scope>NUCLEOTIDE SEQUENCE</scope>
    <source>
        <strain evidence="3">Vp-HL-202005</strain>
        <plasmid evidence="3">pHLD</plasmid>
    </source>
</reference>
<evidence type="ECO:0000313" key="5">
    <source>
        <dbReference type="Proteomes" id="UP001156560"/>
    </source>
</evidence>
<proteinExistence type="predicted"/>
<evidence type="ECO:0000313" key="3">
    <source>
        <dbReference type="EMBL" id="WAT94001.1"/>
    </source>
</evidence>
<name>A0A9Q3YJS0_VIBPH</name>
<keyword evidence="3" id="KW-0614">Plasmid</keyword>
<dbReference type="RefSeq" id="WP_102591214.1">
    <property type="nucleotide sequence ID" value="NZ_CP097872.1"/>
</dbReference>
<dbReference type="EMBL" id="CP114199">
    <property type="protein sequence ID" value="WAT94001.1"/>
    <property type="molecule type" value="Genomic_DNA"/>
</dbReference>